<evidence type="ECO:0000313" key="4">
    <source>
        <dbReference type="Proteomes" id="UP000279994"/>
    </source>
</evidence>
<dbReference type="GO" id="GO:0016410">
    <property type="term" value="F:N-acyltransferase activity"/>
    <property type="evidence" value="ECO:0007669"/>
    <property type="project" value="TreeGrafter"/>
</dbReference>
<evidence type="ECO:0000259" key="2">
    <source>
        <dbReference type="PROSITE" id="PS51186"/>
    </source>
</evidence>
<dbReference type="PANTHER" id="PTHR31438">
    <property type="entry name" value="LYSINE N-ACYLTRANSFERASE C17G9.06C-RELATED"/>
    <property type="match status" value="1"/>
</dbReference>
<dbReference type="Proteomes" id="UP000279994">
    <property type="component" value="Unassembled WGS sequence"/>
</dbReference>
<name>A0A3N0GVG1_9ACTN</name>
<keyword evidence="4" id="KW-1185">Reference proteome</keyword>
<dbReference type="PROSITE" id="PS51186">
    <property type="entry name" value="GNAT"/>
    <property type="match status" value="1"/>
</dbReference>
<dbReference type="GO" id="GO:0046677">
    <property type="term" value="P:response to antibiotic"/>
    <property type="evidence" value="ECO:0007669"/>
    <property type="project" value="UniProtKB-KW"/>
</dbReference>
<proteinExistence type="predicted"/>
<feature type="domain" description="N-acetyltransferase" evidence="2">
    <location>
        <begin position="51"/>
        <end position="224"/>
    </location>
</feature>
<protein>
    <submittedName>
        <fullName evidence="3">GNAT family N-acetyltransferase</fullName>
    </submittedName>
</protein>
<keyword evidence="1" id="KW-0046">Antibiotic resistance</keyword>
<dbReference type="PANTHER" id="PTHR31438:SF1">
    <property type="entry name" value="LYSINE N-ACYLTRANSFERASE C17G9.06C-RELATED"/>
    <property type="match status" value="1"/>
</dbReference>
<dbReference type="RefSeq" id="WP_123221885.1">
    <property type="nucleotide sequence ID" value="NZ_RJSF01000009.1"/>
</dbReference>
<accession>A0A3N0GVG1</accession>
<dbReference type="SUPFAM" id="SSF55729">
    <property type="entry name" value="Acyl-CoA N-acyltransferases (Nat)"/>
    <property type="match status" value="1"/>
</dbReference>
<dbReference type="AlphaFoldDB" id="A0A3N0GVG1"/>
<keyword evidence="3" id="KW-0808">Transferase</keyword>
<evidence type="ECO:0000313" key="3">
    <source>
        <dbReference type="EMBL" id="RNM16389.1"/>
    </source>
</evidence>
<gene>
    <name evidence="3" type="ORF">EFL26_05440</name>
</gene>
<dbReference type="InterPro" id="IPR016181">
    <property type="entry name" value="Acyl_CoA_acyltransferase"/>
</dbReference>
<organism evidence="3 4">
    <name type="scientific">Nocardioides pocheonensis</name>
    <dbReference type="NCBI Taxonomy" id="661485"/>
    <lineage>
        <taxon>Bacteria</taxon>
        <taxon>Bacillati</taxon>
        <taxon>Actinomycetota</taxon>
        <taxon>Actinomycetes</taxon>
        <taxon>Propionibacteriales</taxon>
        <taxon>Nocardioidaceae</taxon>
        <taxon>Nocardioides</taxon>
    </lineage>
</organism>
<dbReference type="InterPro" id="IPR000182">
    <property type="entry name" value="GNAT_dom"/>
</dbReference>
<dbReference type="Gene3D" id="3.40.630.30">
    <property type="match status" value="1"/>
</dbReference>
<dbReference type="OrthoDB" id="9814648at2"/>
<comment type="caution">
    <text evidence="3">The sequence shown here is derived from an EMBL/GenBank/DDBJ whole genome shotgun (WGS) entry which is preliminary data.</text>
</comment>
<dbReference type="Pfam" id="PF13523">
    <property type="entry name" value="Acetyltransf_8"/>
    <property type="match status" value="1"/>
</dbReference>
<sequence>MQLEILRAQVRDGEAWAQAADRLSPDEARPVLAVDLSGDPLRFRVDPDHVFSVRPMTAGDFPEVARWVNQPHVARWWTDFEPSGVRTTEEIAAQYGPALAGDDPTRMWVWEVNGRSVGFSQDYRISDHPEYALLSTRPDAIGVDYALGEPAFVGRGLGTSLLWVFLRDIVWPAYPDALEFFAAPDHRNVVSLRVLAKLGFVPGLWFDEPTPRGGVDTVVGCSLDVAQVIGHREVTRE</sequence>
<reference evidence="3 4" key="1">
    <citation type="submission" date="2018-11" db="EMBL/GenBank/DDBJ databases">
        <authorList>
            <person name="Li F."/>
        </authorList>
    </citation>
    <scope>NUCLEOTIDE SEQUENCE [LARGE SCALE GENOMIC DNA]</scope>
    <source>
        <strain evidence="3 4">Gsoil 818</strain>
    </source>
</reference>
<evidence type="ECO:0000256" key="1">
    <source>
        <dbReference type="ARBA" id="ARBA00023251"/>
    </source>
</evidence>
<dbReference type="EMBL" id="RJSF01000009">
    <property type="protein sequence ID" value="RNM16389.1"/>
    <property type="molecule type" value="Genomic_DNA"/>
</dbReference>